<evidence type="ECO:0000313" key="2">
    <source>
        <dbReference type="EMBL" id="QEE15399.2"/>
    </source>
</evidence>
<proteinExistence type="predicted"/>
<dbReference type="InterPro" id="IPR037143">
    <property type="entry name" value="4-PPantetheinyl_Trfase_dom_sf"/>
</dbReference>
<sequence>MTIIFHLEEPIKRINLFNSVFQYFSLNLNGIKIILGEFAKENQIKNEKQFLEKEDFWNKSEKKEIKNFLEKDQISRLQEWVLARSMIKYGIGYMFKDQIKIPFNNITIESDKRNKPKLKIKSKNIENKIKKECEEIVISISHSNKMIYVALTSNQIGIDCEDIHLFSEKFREKFVKNDEFNQLKSTMNIQISNSRDIFDTIIWCIKESTLKIIRDAKLANISQVKIEIRDQKIISSYPSINYEFVNFINIKNDSILVLTFIENKVAI</sequence>
<name>A0A5B9D8A6_9ARCH</name>
<evidence type="ECO:0000313" key="3">
    <source>
        <dbReference type="Proteomes" id="UP000321408"/>
    </source>
</evidence>
<keyword evidence="3" id="KW-1185">Reference proteome</keyword>
<dbReference type="GO" id="GO:0008897">
    <property type="term" value="F:holo-[acyl-carrier-protein] synthase activity"/>
    <property type="evidence" value="ECO:0007669"/>
    <property type="project" value="InterPro"/>
</dbReference>
<dbReference type="GO" id="GO:0000287">
    <property type="term" value="F:magnesium ion binding"/>
    <property type="evidence" value="ECO:0007669"/>
    <property type="project" value="InterPro"/>
</dbReference>
<dbReference type="InterPro" id="IPR008278">
    <property type="entry name" value="4-PPantetheinyl_Trfase_dom"/>
</dbReference>
<evidence type="ECO:0000256" key="1">
    <source>
        <dbReference type="ARBA" id="ARBA00022679"/>
    </source>
</evidence>
<protein>
    <submittedName>
        <fullName evidence="2">4'-phosphopantetheinyl transferase superfamily protein</fullName>
    </submittedName>
</protein>
<reference evidence="2 3" key="1">
    <citation type="journal article" date="2020" name="Nature">
        <title>Isolation of an archaeon at the prokaryote-eukaryote interface.</title>
        <authorList>
            <person name="Imachi H."/>
            <person name="Nobu M.K."/>
            <person name="Nakahara N."/>
            <person name="Morono Y."/>
            <person name="Ogawara M."/>
            <person name="Takaki Y."/>
            <person name="Takano Y."/>
            <person name="Uematsu K."/>
            <person name="Ikuta T."/>
            <person name="Ito M."/>
            <person name="Matsui Y."/>
            <person name="Miyazaki M."/>
            <person name="Murata K."/>
            <person name="Saito Y."/>
            <person name="Sakai S."/>
            <person name="Song C."/>
            <person name="Tasumi E."/>
            <person name="Yamanaka Y."/>
            <person name="Yamaguchi T."/>
            <person name="Kamagata Y."/>
            <person name="Tamaki H."/>
            <person name="Takai K."/>
        </authorList>
    </citation>
    <scope>NUCLEOTIDE SEQUENCE [LARGE SCALE GENOMIC DNA]</scope>
    <source>
        <strain evidence="2 3">MK-D1</strain>
    </source>
</reference>
<dbReference type="Proteomes" id="UP000321408">
    <property type="component" value="Chromosome"/>
</dbReference>
<organism evidence="2 3">
    <name type="scientific">Promethearchaeum syntrophicum</name>
    <dbReference type="NCBI Taxonomy" id="2594042"/>
    <lineage>
        <taxon>Archaea</taxon>
        <taxon>Promethearchaeati</taxon>
        <taxon>Promethearchaeota</taxon>
        <taxon>Promethearchaeia</taxon>
        <taxon>Promethearchaeales</taxon>
        <taxon>Promethearchaeaceae</taxon>
        <taxon>Promethearchaeum</taxon>
    </lineage>
</organism>
<reference evidence="2 3" key="2">
    <citation type="journal article" date="2024" name="Int. J. Syst. Evol. Microbiol.">
        <title>Promethearchaeum syntrophicum gen. nov., sp. nov., an anaerobic, obligately syntrophic archaeon, the first isolate of the lineage 'Asgard' archaea, and proposal of the new archaeal phylum Promethearchaeota phyl. nov. and kingdom Promethearchaeati regn. nov.</title>
        <authorList>
            <person name="Imachi H."/>
            <person name="Nobu M.K."/>
            <person name="Kato S."/>
            <person name="Takaki Y."/>
            <person name="Miyazaki M."/>
            <person name="Miyata M."/>
            <person name="Ogawara M."/>
            <person name="Saito Y."/>
            <person name="Sakai S."/>
            <person name="Tahara Y.O."/>
            <person name="Takano Y."/>
            <person name="Tasumi E."/>
            <person name="Uematsu K."/>
            <person name="Yoshimura T."/>
            <person name="Itoh T."/>
            <person name="Ohkuma M."/>
            <person name="Takai K."/>
        </authorList>
    </citation>
    <scope>NUCLEOTIDE SEQUENCE [LARGE SCALE GENOMIC DNA]</scope>
    <source>
        <strain evidence="2 3">MK-D1</strain>
    </source>
</reference>
<dbReference type="AlphaFoldDB" id="A0A5B9D8A6"/>
<dbReference type="Gene3D" id="3.90.470.20">
    <property type="entry name" value="4'-phosphopantetheinyl transferase domain"/>
    <property type="match status" value="1"/>
</dbReference>
<dbReference type="EMBL" id="CP042905">
    <property type="protein sequence ID" value="QEE15399.2"/>
    <property type="molecule type" value="Genomic_DNA"/>
</dbReference>
<dbReference type="Pfam" id="PF01648">
    <property type="entry name" value="ACPS"/>
    <property type="match status" value="1"/>
</dbReference>
<keyword evidence="1 2" id="KW-0808">Transferase</keyword>
<dbReference type="SUPFAM" id="SSF56214">
    <property type="entry name" value="4'-phosphopantetheinyl transferase"/>
    <property type="match status" value="2"/>
</dbReference>
<dbReference type="KEGG" id="psyt:DSAG12_01224"/>
<accession>A0A5B9D8A6</accession>
<gene>
    <name evidence="2" type="ORF">DSAG12_01224</name>
</gene>